<dbReference type="EMBL" id="MCFA01000172">
    <property type="protein sequence ID" value="ORY01277.1"/>
    <property type="molecule type" value="Genomic_DNA"/>
</dbReference>
<sequence length="303" mass="33516">MRSAIAGGSGIIGQEVMKLWVENGQTTVSIDQTSAGHEHTSTLETRTVDLAKSYKDTLKAFQGCDAVIHLAAIPRRGGHPDWEVHANNVRAAFNGFRACGEVGIKKICYASSVNATDFVYSNKSLEAELQAQAFANWLPGTKITCLRVHQVKPKNDVVEHHGRDFEGAGLKNLWGWVNPKAVARVCLLSVERSDAFDGCEIFNIVAPDTTTEIPSGELMKKYFSYTEIYGDFASNQACCSTDKAERILGWKRVFFQLSKTPLPKFASEGPVLFPSLNQIIHHWSCCLVFMSREIVALESRMRG</sequence>
<reference evidence="5 6" key="1">
    <citation type="submission" date="2016-07" db="EMBL/GenBank/DDBJ databases">
        <title>Pervasive Adenine N6-methylation of Active Genes in Fungi.</title>
        <authorList>
            <consortium name="DOE Joint Genome Institute"/>
            <person name="Mondo S.J."/>
            <person name="Dannebaum R.O."/>
            <person name="Kuo R.C."/>
            <person name="Labutti K."/>
            <person name="Haridas S."/>
            <person name="Kuo A."/>
            <person name="Salamov A."/>
            <person name="Ahrendt S.R."/>
            <person name="Lipzen A."/>
            <person name="Sullivan W."/>
            <person name="Andreopoulos W.B."/>
            <person name="Clum A."/>
            <person name="Lindquist E."/>
            <person name="Daum C."/>
            <person name="Ramamoorthy G.K."/>
            <person name="Gryganskyi A."/>
            <person name="Culley D."/>
            <person name="Magnuson J.K."/>
            <person name="James T.Y."/>
            <person name="O'Malley M.A."/>
            <person name="Stajich J.E."/>
            <person name="Spatafora J.W."/>
            <person name="Visel A."/>
            <person name="Grigoriev I.V."/>
        </authorList>
    </citation>
    <scope>NUCLEOTIDE SEQUENCE [LARGE SCALE GENOMIC DNA]</scope>
    <source>
        <strain evidence="5 6">CBS 115471</strain>
    </source>
</reference>
<evidence type="ECO:0000256" key="3">
    <source>
        <dbReference type="ARBA" id="ARBA00023027"/>
    </source>
</evidence>
<accession>A0A1Y1YU66</accession>
<comment type="similarity">
    <text evidence="1">Belongs to the NAD(P)-dependent epimerase/dehydratase family.</text>
</comment>
<dbReference type="Proteomes" id="UP000193144">
    <property type="component" value="Unassembled WGS sequence"/>
</dbReference>
<protein>
    <submittedName>
        <fullName evidence="5">Putative UDP-galactose 4-epimerase</fullName>
    </submittedName>
</protein>
<dbReference type="InterPro" id="IPR036291">
    <property type="entry name" value="NAD(P)-bd_dom_sf"/>
</dbReference>
<dbReference type="PANTHER" id="PTHR43103">
    <property type="entry name" value="NUCLEOSIDE-DIPHOSPHATE-SUGAR EPIMERASE"/>
    <property type="match status" value="1"/>
</dbReference>
<dbReference type="OrthoDB" id="202470at2759"/>
<evidence type="ECO:0000256" key="1">
    <source>
        <dbReference type="ARBA" id="ARBA00007637"/>
    </source>
</evidence>
<dbReference type="Pfam" id="PF01370">
    <property type="entry name" value="Epimerase"/>
    <property type="match status" value="1"/>
</dbReference>
<dbReference type="AlphaFoldDB" id="A0A1Y1YU66"/>
<dbReference type="InterPro" id="IPR001509">
    <property type="entry name" value="Epimerase_deHydtase"/>
</dbReference>
<evidence type="ECO:0000313" key="5">
    <source>
        <dbReference type="EMBL" id="ORY01277.1"/>
    </source>
</evidence>
<proteinExistence type="inferred from homology"/>
<keyword evidence="6" id="KW-1185">Reference proteome</keyword>
<dbReference type="Gene3D" id="3.40.50.720">
    <property type="entry name" value="NAD(P)-binding Rossmann-like Domain"/>
    <property type="match status" value="1"/>
</dbReference>
<evidence type="ECO:0000313" key="6">
    <source>
        <dbReference type="Proteomes" id="UP000193144"/>
    </source>
</evidence>
<name>A0A1Y1YU66_9PLEO</name>
<evidence type="ECO:0000259" key="4">
    <source>
        <dbReference type="Pfam" id="PF01370"/>
    </source>
</evidence>
<keyword evidence="2" id="KW-0560">Oxidoreductase</keyword>
<feature type="domain" description="NAD-dependent epimerase/dehydratase" evidence="4">
    <location>
        <begin position="5"/>
        <end position="114"/>
    </location>
</feature>
<evidence type="ECO:0000256" key="2">
    <source>
        <dbReference type="ARBA" id="ARBA00023002"/>
    </source>
</evidence>
<comment type="caution">
    <text evidence="5">The sequence shown here is derived from an EMBL/GenBank/DDBJ whole genome shotgun (WGS) entry which is preliminary data.</text>
</comment>
<organism evidence="5 6">
    <name type="scientific">Clohesyomyces aquaticus</name>
    <dbReference type="NCBI Taxonomy" id="1231657"/>
    <lineage>
        <taxon>Eukaryota</taxon>
        <taxon>Fungi</taxon>
        <taxon>Dikarya</taxon>
        <taxon>Ascomycota</taxon>
        <taxon>Pezizomycotina</taxon>
        <taxon>Dothideomycetes</taxon>
        <taxon>Pleosporomycetidae</taxon>
        <taxon>Pleosporales</taxon>
        <taxon>Lindgomycetaceae</taxon>
        <taxon>Clohesyomyces</taxon>
    </lineage>
</organism>
<dbReference type="SUPFAM" id="SSF51735">
    <property type="entry name" value="NAD(P)-binding Rossmann-fold domains"/>
    <property type="match status" value="1"/>
</dbReference>
<dbReference type="PANTHER" id="PTHR43103:SF5">
    <property type="entry name" value="4-EPIMERASE, PUTATIVE (AFU_ORTHOLOGUE AFUA_7G00360)-RELATED"/>
    <property type="match status" value="1"/>
</dbReference>
<keyword evidence="3" id="KW-0520">NAD</keyword>
<gene>
    <name evidence="5" type="ORF">BCR34DRAFT_627807</name>
</gene>
<dbReference type="GO" id="GO:0016491">
    <property type="term" value="F:oxidoreductase activity"/>
    <property type="evidence" value="ECO:0007669"/>
    <property type="project" value="UniProtKB-KW"/>
</dbReference>